<protein>
    <submittedName>
        <fullName evidence="1">Uncharacterized protein</fullName>
    </submittedName>
</protein>
<dbReference type="Proteomes" id="UP000885847">
    <property type="component" value="Unassembled WGS sequence"/>
</dbReference>
<comment type="caution">
    <text evidence="1">The sequence shown here is derived from an EMBL/GenBank/DDBJ whole genome shotgun (WGS) entry which is preliminary data.</text>
</comment>
<accession>A0A7C0VBT5</accession>
<proteinExistence type="predicted"/>
<gene>
    <name evidence="1" type="ORF">ENF18_01995</name>
</gene>
<organism evidence="1">
    <name type="scientific">candidate division WOR-3 bacterium</name>
    <dbReference type="NCBI Taxonomy" id="2052148"/>
    <lineage>
        <taxon>Bacteria</taxon>
        <taxon>Bacteria division WOR-3</taxon>
    </lineage>
</organism>
<reference evidence="1" key="1">
    <citation type="journal article" date="2020" name="mSystems">
        <title>Genome- and Community-Level Interaction Insights into Carbon Utilization and Element Cycling Functions of Hydrothermarchaeota in Hydrothermal Sediment.</title>
        <authorList>
            <person name="Zhou Z."/>
            <person name="Liu Y."/>
            <person name="Xu W."/>
            <person name="Pan J."/>
            <person name="Luo Z.H."/>
            <person name="Li M."/>
        </authorList>
    </citation>
    <scope>NUCLEOTIDE SEQUENCE [LARGE SCALE GENOMIC DNA]</scope>
    <source>
        <strain evidence="1">HyVt-102</strain>
    </source>
</reference>
<name>A0A7C0VBT5_UNCW3</name>
<dbReference type="AlphaFoldDB" id="A0A7C0VBT5"/>
<evidence type="ECO:0000313" key="1">
    <source>
        <dbReference type="EMBL" id="HDI82548.1"/>
    </source>
</evidence>
<dbReference type="EMBL" id="DQWE01000090">
    <property type="protein sequence ID" value="HDI82548.1"/>
    <property type="molecule type" value="Genomic_DNA"/>
</dbReference>
<sequence>MVILLLICVIPDSISFERVKGMFEASLARNKSVEMENPADFFFYKFETIRPFWWYIGARYLKVHGYSKEDEYPSTVELRDAMVRANKMAHFLWDDFRWASEIIIGEVMERHVDTVDLHCELGRVYKIKVDTVLMGELMPGDVITTKAPGGWTVGLSSDVFDFPYFNGDTVLVFLTHFPLKSHCHSLWKEHRLDIGYRMPFYEVISMYRVGTLYFEPKIHRGPLHVSFHKETAKNYRFDYPYDDVMVFLEEVIRWGKEVQRDFYGFITEARMDSIITGKLKRKDIVKRICE</sequence>